<keyword evidence="3" id="KW-1185">Reference proteome</keyword>
<feature type="region of interest" description="Disordered" evidence="1">
    <location>
        <begin position="76"/>
        <end position="111"/>
    </location>
</feature>
<name>A0A8H5E8B0_9HYPO</name>
<feature type="compositionally biased region" description="Acidic residues" evidence="1">
    <location>
        <begin position="83"/>
        <end position="110"/>
    </location>
</feature>
<accession>A0A8H5E8B0</accession>
<gene>
    <name evidence="2" type="ORF">FANTH_4011</name>
</gene>
<sequence>MEEDLLSSLSPMAMAIVTGLLDANFISDDSSVQSSVKRSLKDPWGIFRRLQHFRDSPWEAEGTGLLILGAHIPPPYLNHEDNSDSETESDEMENESADGYEDYAEDESDNDGSMPSLDDLGFIGIQPQLDDAETEMLELIWSLTSRKRRYYEQEGLAILRRILATEGAKLFFIRSKRLSVRDQMLNAVASGLMPKRKQFIHLILVFWAKIEVIELADDLLQKGPSPEQQRILQFVANSEGLFNGMLLFLAVEKCRLTAQTLTLLLPYLDSFSLSYGRKLRTVTGTPSKFFRKSCRSRAIPTFYLRELLDNHKEELATLLPELLKSISQTEESQRCFGDTLEEGGYREKSDRKG</sequence>
<evidence type="ECO:0000256" key="1">
    <source>
        <dbReference type="SAM" id="MobiDB-lite"/>
    </source>
</evidence>
<organism evidence="2 3">
    <name type="scientific">Fusarium anthophilum</name>
    <dbReference type="NCBI Taxonomy" id="48485"/>
    <lineage>
        <taxon>Eukaryota</taxon>
        <taxon>Fungi</taxon>
        <taxon>Dikarya</taxon>
        <taxon>Ascomycota</taxon>
        <taxon>Pezizomycotina</taxon>
        <taxon>Sordariomycetes</taxon>
        <taxon>Hypocreomycetidae</taxon>
        <taxon>Hypocreales</taxon>
        <taxon>Nectriaceae</taxon>
        <taxon>Fusarium</taxon>
        <taxon>Fusarium fujikuroi species complex</taxon>
    </lineage>
</organism>
<evidence type="ECO:0000313" key="3">
    <source>
        <dbReference type="Proteomes" id="UP000573603"/>
    </source>
</evidence>
<proteinExistence type="predicted"/>
<dbReference type="EMBL" id="JABEVY010000083">
    <property type="protein sequence ID" value="KAF5250820.1"/>
    <property type="molecule type" value="Genomic_DNA"/>
</dbReference>
<protein>
    <submittedName>
        <fullName evidence="2">Uncharacterized protein</fullName>
    </submittedName>
</protein>
<reference evidence="2 3" key="1">
    <citation type="journal article" date="2020" name="BMC Genomics">
        <title>Correction to: Identification and distribution of gene clusters required for synthesis of sphingolipid metabolism inhibitors in diverse species of the filamentous fungus Fusarium.</title>
        <authorList>
            <person name="Kim H.S."/>
            <person name="Lohmar J.M."/>
            <person name="Busman M."/>
            <person name="Brown D.W."/>
            <person name="Naumann T.A."/>
            <person name="Divon H.H."/>
            <person name="Lysoe E."/>
            <person name="Uhlig S."/>
            <person name="Proctor R.H."/>
        </authorList>
    </citation>
    <scope>NUCLEOTIDE SEQUENCE [LARGE SCALE GENOMIC DNA]</scope>
    <source>
        <strain evidence="2 3">NRRL 25214</strain>
    </source>
</reference>
<evidence type="ECO:0000313" key="2">
    <source>
        <dbReference type="EMBL" id="KAF5250820.1"/>
    </source>
</evidence>
<dbReference type="AlphaFoldDB" id="A0A8H5E8B0"/>
<dbReference type="Proteomes" id="UP000573603">
    <property type="component" value="Unassembled WGS sequence"/>
</dbReference>
<comment type="caution">
    <text evidence="2">The sequence shown here is derived from an EMBL/GenBank/DDBJ whole genome shotgun (WGS) entry which is preliminary data.</text>
</comment>